<reference evidence="2" key="1">
    <citation type="submission" date="2020-12" db="EMBL/GenBank/DDBJ databases">
        <title>Bacterial novel species Mucilaginibacter sp. SD-g isolated from soil.</title>
        <authorList>
            <person name="Jung H.-Y."/>
        </authorList>
    </citation>
    <scope>NUCLEOTIDE SEQUENCE</scope>
    <source>
        <strain evidence="2">SD-g</strain>
    </source>
</reference>
<proteinExistence type="predicted"/>
<dbReference type="AlphaFoldDB" id="A0A934UMV4"/>
<gene>
    <name evidence="2" type="ORF">I5M19_08195</name>
</gene>
<keyword evidence="3" id="KW-1185">Reference proteome</keyword>
<name>A0A934UMV4_9SPHI</name>
<sequence>MASIRIIALVLLSTCAKAQTFAEWFSQRKTQKKYLLAQIEALQVYGGFLKKGYTIAKGGLGSITNYIGDEFQLHTAYYDRLKNADPSLKKNSQVKQIIGWQQDIIKQTNSWLADDMAYVTKVKTALLQDCEAQLTELTNVISGGTEMSDAERLQQIEILHAAMLSNLHFATNFSDQLKRFNIQKQQDLNSTNTLKGLYANH</sequence>
<evidence type="ECO:0000256" key="1">
    <source>
        <dbReference type="SAM" id="SignalP"/>
    </source>
</evidence>
<feature type="signal peptide" evidence="1">
    <location>
        <begin position="1"/>
        <end position="18"/>
    </location>
</feature>
<accession>A0A934UMV4</accession>
<dbReference type="Proteomes" id="UP000613193">
    <property type="component" value="Unassembled WGS sequence"/>
</dbReference>
<organism evidence="2 3">
    <name type="scientific">Mucilaginibacter segetis</name>
    <dbReference type="NCBI Taxonomy" id="2793071"/>
    <lineage>
        <taxon>Bacteria</taxon>
        <taxon>Pseudomonadati</taxon>
        <taxon>Bacteroidota</taxon>
        <taxon>Sphingobacteriia</taxon>
        <taxon>Sphingobacteriales</taxon>
        <taxon>Sphingobacteriaceae</taxon>
        <taxon>Mucilaginibacter</taxon>
    </lineage>
</organism>
<dbReference type="RefSeq" id="WP_200065716.1">
    <property type="nucleotide sequence ID" value="NZ_JAEHFW010000001.1"/>
</dbReference>
<protein>
    <submittedName>
        <fullName evidence="2">Uncharacterized protein</fullName>
    </submittedName>
</protein>
<evidence type="ECO:0000313" key="3">
    <source>
        <dbReference type="Proteomes" id="UP000613193"/>
    </source>
</evidence>
<keyword evidence="1" id="KW-0732">Signal</keyword>
<feature type="chain" id="PRO_5037403927" evidence="1">
    <location>
        <begin position="19"/>
        <end position="201"/>
    </location>
</feature>
<evidence type="ECO:0000313" key="2">
    <source>
        <dbReference type="EMBL" id="MBK0379282.1"/>
    </source>
</evidence>
<dbReference type="EMBL" id="JAEHFW010000001">
    <property type="protein sequence ID" value="MBK0379282.1"/>
    <property type="molecule type" value="Genomic_DNA"/>
</dbReference>
<comment type="caution">
    <text evidence="2">The sequence shown here is derived from an EMBL/GenBank/DDBJ whole genome shotgun (WGS) entry which is preliminary data.</text>
</comment>